<evidence type="ECO:0000256" key="1">
    <source>
        <dbReference type="SAM" id="SignalP"/>
    </source>
</evidence>
<name>A0A5C7AKT7_9FLAO</name>
<sequence length="231" mass="26908">MRKFFMLMVLCNIGFLNAQQQVANPPGTIKLNDSVYIDAIPVSNLMFEEYLVVKMELDAKGYASFQKYAENTPDTEIIKKFPINYIIPNLTLLYQHSPALLKLGYDNNFRFSEHPVLNVPKILATDFCNWRTEMVAYLWQNNGFDSALAEMSDKISYRLATKTELIEAFDFFSESKSTVDFKRKLFKIKKDDIADKYTRFPIQEMTLSDEVYQDDSGYQYTGFRCVCEVKR</sequence>
<dbReference type="AlphaFoldDB" id="A0A5C7AKT7"/>
<protein>
    <submittedName>
        <fullName evidence="2">Uncharacterized protein</fullName>
    </submittedName>
</protein>
<feature type="chain" id="PRO_5022985400" evidence="1">
    <location>
        <begin position="19"/>
        <end position="231"/>
    </location>
</feature>
<proteinExistence type="predicted"/>
<dbReference type="Gene3D" id="3.90.1580.10">
    <property type="entry name" value="paralog of FGE (formylglycine-generating enzyme)"/>
    <property type="match status" value="1"/>
</dbReference>
<dbReference type="EMBL" id="VORX01000002">
    <property type="protein sequence ID" value="TXE09178.1"/>
    <property type="molecule type" value="Genomic_DNA"/>
</dbReference>
<evidence type="ECO:0000313" key="2">
    <source>
        <dbReference type="EMBL" id="TXE09178.1"/>
    </source>
</evidence>
<accession>A0A5C7AKT7</accession>
<dbReference type="Proteomes" id="UP000321734">
    <property type="component" value="Unassembled WGS sequence"/>
</dbReference>
<comment type="caution">
    <text evidence="2">The sequence shown here is derived from an EMBL/GenBank/DDBJ whole genome shotgun (WGS) entry which is preliminary data.</text>
</comment>
<dbReference type="RefSeq" id="WP_146890560.1">
    <property type="nucleotide sequence ID" value="NZ_VORX01000002.1"/>
</dbReference>
<dbReference type="OrthoDB" id="979507at2"/>
<reference evidence="2 3" key="1">
    <citation type="submission" date="2019-08" db="EMBL/GenBank/DDBJ databases">
        <title>Genome sequence of Gelidibacter salicanalis IC162T.</title>
        <authorList>
            <person name="Bowman J.P."/>
        </authorList>
    </citation>
    <scope>NUCLEOTIDE SEQUENCE [LARGE SCALE GENOMIC DNA]</scope>
    <source>
        <strain evidence="2 3">IC162</strain>
    </source>
</reference>
<feature type="signal peptide" evidence="1">
    <location>
        <begin position="1"/>
        <end position="18"/>
    </location>
</feature>
<organism evidence="2 3">
    <name type="scientific">Gelidibacter salicanalis</name>
    <dbReference type="NCBI Taxonomy" id="291193"/>
    <lineage>
        <taxon>Bacteria</taxon>
        <taxon>Pseudomonadati</taxon>
        <taxon>Bacteroidota</taxon>
        <taxon>Flavobacteriia</taxon>
        <taxon>Flavobacteriales</taxon>
        <taxon>Flavobacteriaceae</taxon>
        <taxon>Gelidibacter</taxon>
    </lineage>
</organism>
<keyword evidence="1" id="KW-0732">Signal</keyword>
<keyword evidence="3" id="KW-1185">Reference proteome</keyword>
<evidence type="ECO:0000313" key="3">
    <source>
        <dbReference type="Proteomes" id="UP000321734"/>
    </source>
</evidence>
<gene>
    <name evidence="2" type="ORF">ES711_04385</name>
</gene>
<dbReference type="InterPro" id="IPR042095">
    <property type="entry name" value="SUMF_sf"/>
</dbReference>